<gene>
    <name evidence="5" type="ORF">BCF44_10870</name>
</gene>
<evidence type="ECO:0000313" key="5">
    <source>
        <dbReference type="EMBL" id="REH44590.1"/>
    </source>
</evidence>
<dbReference type="CDD" id="cd14656">
    <property type="entry name" value="Imelysin-like_EfeO"/>
    <property type="match status" value="1"/>
</dbReference>
<accession>A0A3E0HFM4</accession>
<feature type="domain" description="Imelysin-like" evidence="4">
    <location>
        <begin position="149"/>
        <end position="196"/>
    </location>
</feature>
<dbReference type="RefSeq" id="WP_170217702.1">
    <property type="nucleotide sequence ID" value="NZ_CP144375.1"/>
</dbReference>
<dbReference type="Proteomes" id="UP000256269">
    <property type="component" value="Unassembled WGS sequence"/>
</dbReference>
<comment type="similarity">
    <text evidence="2">Belongs to the EfeM/EfeO family.</text>
</comment>
<keyword evidence="6" id="KW-1185">Reference proteome</keyword>
<reference evidence="5 6" key="1">
    <citation type="submission" date="2018-08" db="EMBL/GenBank/DDBJ databases">
        <title>Genomic Encyclopedia of Archaeal and Bacterial Type Strains, Phase II (KMG-II): from individual species to whole genera.</title>
        <authorList>
            <person name="Goeker M."/>
        </authorList>
    </citation>
    <scope>NUCLEOTIDE SEQUENCE [LARGE SCALE GENOMIC DNA]</scope>
    <source>
        <strain evidence="5 6">DSM 45791</strain>
    </source>
</reference>
<proteinExistence type="inferred from homology"/>
<sequence length="374" mass="39022">MRTPRPLLAAIAVVGVGAVVAVAVWRPWEGSADAAAGPPQITVSRSQCGQGWTDAKTGRQTFTLHNTGDAAAEVDLIELGSNKVYGELEGLGPNTSAPMDVQLGAGRYAFRCLIEDTDAITGPSVTLTGDAKGGPAAVAVTKNDMLPLVKQYEAAVAAGVADLAAKTDKLKGDVDGGNLDAARADWLPAHLAYNSLGAAYGAFGDFADKIDGSDVGFHALEKGLWHNASAADLAPVAAQLADAVHGLQADLPNEQVDPNDLGLRAHEIMENALQFELTGEHDQGSGTTLNTALANLDGTAKVLAILDPVLKPRYPDLPQVQKWSDRVRALLTAHQNVPVATLDRATREQLDGAVGELLEKLAPVAAICEVRRDS</sequence>
<protein>
    <submittedName>
        <fullName evidence="5">Iron uptake system component EfeO</fullName>
    </submittedName>
</protein>
<dbReference type="AlphaFoldDB" id="A0A3E0HFM4"/>
<dbReference type="PANTHER" id="PTHR39192:SF1">
    <property type="entry name" value="IRON UPTAKE SYSTEM COMPONENT EFEO"/>
    <property type="match status" value="1"/>
</dbReference>
<feature type="domain" description="Imelysin-like" evidence="4">
    <location>
        <begin position="216"/>
        <end position="335"/>
    </location>
</feature>
<evidence type="ECO:0000256" key="2">
    <source>
        <dbReference type="ARBA" id="ARBA00005989"/>
    </source>
</evidence>
<evidence type="ECO:0000256" key="3">
    <source>
        <dbReference type="ARBA" id="ARBA00022729"/>
    </source>
</evidence>
<keyword evidence="3" id="KW-0732">Signal</keyword>
<name>A0A3E0HFM4_9PSEU</name>
<organism evidence="5 6">
    <name type="scientific">Kutzneria buriramensis</name>
    <dbReference type="NCBI Taxonomy" id="1045776"/>
    <lineage>
        <taxon>Bacteria</taxon>
        <taxon>Bacillati</taxon>
        <taxon>Actinomycetota</taxon>
        <taxon>Actinomycetes</taxon>
        <taxon>Pseudonocardiales</taxon>
        <taxon>Pseudonocardiaceae</taxon>
        <taxon>Kutzneria</taxon>
    </lineage>
</organism>
<comment type="subcellular location">
    <subcellularLocation>
        <location evidence="1">Cell envelope</location>
    </subcellularLocation>
</comment>
<dbReference type="InterPro" id="IPR050894">
    <property type="entry name" value="EfeM/EfeO_iron_uptake"/>
</dbReference>
<dbReference type="InterPro" id="IPR034981">
    <property type="entry name" value="Imelysin-like_EfeO/Algp7"/>
</dbReference>
<evidence type="ECO:0000313" key="6">
    <source>
        <dbReference type="Proteomes" id="UP000256269"/>
    </source>
</evidence>
<dbReference type="Pfam" id="PF09375">
    <property type="entry name" value="Peptidase_M75"/>
    <property type="match status" value="2"/>
</dbReference>
<dbReference type="PANTHER" id="PTHR39192">
    <property type="entry name" value="IRON UPTAKE SYSTEM COMPONENT EFEO"/>
    <property type="match status" value="1"/>
</dbReference>
<comment type="caution">
    <text evidence="5">The sequence shown here is derived from an EMBL/GenBank/DDBJ whole genome shotgun (WGS) entry which is preliminary data.</text>
</comment>
<evidence type="ECO:0000259" key="4">
    <source>
        <dbReference type="Pfam" id="PF09375"/>
    </source>
</evidence>
<dbReference type="Gene3D" id="1.20.1420.20">
    <property type="entry name" value="M75 peptidase, HXXE motif"/>
    <property type="match status" value="1"/>
</dbReference>
<dbReference type="GO" id="GO:0030313">
    <property type="term" value="C:cell envelope"/>
    <property type="evidence" value="ECO:0007669"/>
    <property type="project" value="UniProtKB-SubCell"/>
</dbReference>
<dbReference type="EMBL" id="QUNO01000008">
    <property type="protein sequence ID" value="REH44590.1"/>
    <property type="molecule type" value="Genomic_DNA"/>
</dbReference>
<evidence type="ECO:0000256" key="1">
    <source>
        <dbReference type="ARBA" id="ARBA00004196"/>
    </source>
</evidence>
<dbReference type="InterPro" id="IPR018976">
    <property type="entry name" value="Imelysin-like"/>
</dbReference>
<dbReference type="InterPro" id="IPR038352">
    <property type="entry name" value="Imelysin_sf"/>
</dbReference>